<dbReference type="AlphaFoldDB" id="A0A7X5F3V0"/>
<keyword evidence="3" id="KW-1185">Reference proteome</keyword>
<feature type="compositionally biased region" description="Polar residues" evidence="1">
    <location>
        <begin position="58"/>
        <end position="75"/>
    </location>
</feature>
<accession>A0A7X5F3V0</accession>
<organism evidence="2 3">
    <name type="scientific">Pannonibacter tanglangensis</name>
    <dbReference type="NCBI Taxonomy" id="2750084"/>
    <lineage>
        <taxon>Bacteria</taxon>
        <taxon>Pseudomonadati</taxon>
        <taxon>Pseudomonadota</taxon>
        <taxon>Alphaproteobacteria</taxon>
        <taxon>Hyphomicrobiales</taxon>
        <taxon>Stappiaceae</taxon>
        <taxon>Pannonibacter</taxon>
    </lineage>
</organism>
<protein>
    <submittedName>
        <fullName evidence="2">Uncharacterized protein</fullName>
    </submittedName>
</protein>
<name>A0A7X5F3V0_9HYPH</name>
<dbReference type="Proteomes" id="UP000586722">
    <property type="component" value="Unassembled WGS sequence"/>
</dbReference>
<dbReference type="EMBL" id="JAABLQ010000001">
    <property type="protein sequence ID" value="NBN79295.1"/>
    <property type="molecule type" value="Genomic_DNA"/>
</dbReference>
<sequence length="347" mass="39149">MFKGSGWALIRKFNLVVRWLFHRSEASADQEIDHQGSLGATRSRSRNEAVNIPPPVDDQSTLQPAQPRNGASENETLPEILPNLDFEPEITSESFFKANQTDAIRGTFHRVETVRWDHTEADWNLEEYDLALPTKSAVHCTTEHCPERENQKVPDTDQVFAEVALERLRAFALERRWRAAASALSKAATRSARLSKREHAAIEHVLNVADTLALLQDETIALRNWLSGAQICKNTTELPCAKGGIENHDAVILNVVGRIEKQSKNLLAKTRRPTQKRLHLAACEIRNVAADRNWLSPKSSRALKRFGDRKVILDRSDRNALIYLLDRCDALPELAEHVANLRRAIAD</sequence>
<evidence type="ECO:0000256" key="1">
    <source>
        <dbReference type="SAM" id="MobiDB-lite"/>
    </source>
</evidence>
<evidence type="ECO:0000313" key="2">
    <source>
        <dbReference type="EMBL" id="NBN79295.1"/>
    </source>
</evidence>
<evidence type="ECO:0000313" key="3">
    <source>
        <dbReference type="Proteomes" id="UP000586722"/>
    </source>
</evidence>
<gene>
    <name evidence="2" type="ORF">GWI72_13540</name>
</gene>
<proteinExistence type="predicted"/>
<feature type="region of interest" description="Disordered" evidence="1">
    <location>
        <begin position="30"/>
        <end position="79"/>
    </location>
</feature>
<reference evidence="3" key="1">
    <citation type="submission" date="2020-01" db="EMBL/GenBank/DDBJ databases">
        <authorList>
            <person name="Fang Y."/>
            <person name="Sun R."/>
            <person name="Nie L."/>
            <person name="He J."/>
            <person name="Hao L."/>
            <person name="Wang L."/>
            <person name="Su S."/>
            <person name="Lv E."/>
            <person name="Zhang Z."/>
            <person name="Xie R."/>
            <person name="Liu H."/>
        </authorList>
    </citation>
    <scope>NUCLEOTIDE SEQUENCE [LARGE SCALE GENOMIC DNA]</scope>
    <source>
        <strain evidence="3">XCT-53</strain>
    </source>
</reference>
<comment type="caution">
    <text evidence="2">The sequence shown here is derived from an EMBL/GenBank/DDBJ whole genome shotgun (WGS) entry which is preliminary data.</text>
</comment>
<dbReference type="RefSeq" id="WP_161708918.1">
    <property type="nucleotide sequence ID" value="NZ_JAABLQ010000001.1"/>
</dbReference>